<name>A0A1C7LLU4_GRIFR</name>
<dbReference type="Proteomes" id="UP000092993">
    <property type="component" value="Unassembled WGS sequence"/>
</dbReference>
<sequence length="88" mass="9948">MKEPELFRGYDSKVFNQELNSCMTSNLSKSLKFGFNSSSSRRFYELEFGRCGIPADIIAQTDRTSVWSLTSAAEALNMFGIVDPCELY</sequence>
<organism evidence="1 2">
    <name type="scientific">Grifola frondosa</name>
    <name type="common">Maitake</name>
    <name type="synonym">Polyporus frondosus</name>
    <dbReference type="NCBI Taxonomy" id="5627"/>
    <lineage>
        <taxon>Eukaryota</taxon>
        <taxon>Fungi</taxon>
        <taxon>Dikarya</taxon>
        <taxon>Basidiomycota</taxon>
        <taxon>Agaricomycotina</taxon>
        <taxon>Agaricomycetes</taxon>
        <taxon>Polyporales</taxon>
        <taxon>Grifolaceae</taxon>
        <taxon>Grifola</taxon>
    </lineage>
</organism>
<comment type="caution">
    <text evidence="1">The sequence shown here is derived from an EMBL/GenBank/DDBJ whole genome shotgun (WGS) entry which is preliminary data.</text>
</comment>
<dbReference type="AlphaFoldDB" id="A0A1C7LLU4"/>
<evidence type="ECO:0000313" key="1">
    <source>
        <dbReference type="EMBL" id="OBZ65610.1"/>
    </source>
</evidence>
<proteinExistence type="predicted"/>
<gene>
    <name evidence="1" type="ORF">A0H81_14401</name>
</gene>
<keyword evidence="2" id="KW-1185">Reference proteome</keyword>
<protein>
    <submittedName>
        <fullName evidence="1">Uncharacterized protein</fullName>
    </submittedName>
</protein>
<evidence type="ECO:0000313" key="2">
    <source>
        <dbReference type="Proteomes" id="UP000092993"/>
    </source>
</evidence>
<dbReference type="EMBL" id="LUGG01000043">
    <property type="protein sequence ID" value="OBZ65610.1"/>
    <property type="molecule type" value="Genomic_DNA"/>
</dbReference>
<reference evidence="1 2" key="1">
    <citation type="submission" date="2016-03" db="EMBL/GenBank/DDBJ databases">
        <title>Whole genome sequencing of Grifola frondosa 9006-11.</title>
        <authorList>
            <person name="Min B."/>
            <person name="Park H."/>
            <person name="Kim J.-G."/>
            <person name="Cho H."/>
            <person name="Oh Y.-L."/>
            <person name="Kong W.-S."/>
            <person name="Choi I.-G."/>
        </authorList>
    </citation>
    <scope>NUCLEOTIDE SEQUENCE [LARGE SCALE GENOMIC DNA]</scope>
    <source>
        <strain evidence="1 2">9006-11</strain>
    </source>
</reference>
<accession>A0A1C7LLU4</accession>
<dbReference type="STRING" id="5627.A0A1C7LLU4"/>